<dbReference type="OrthoDB" id="3348320at2759"/>
<protein>
    <submittedName>
        <fullName evidence="1">Uncharacterized protein</fullName>
    </submittedName>
</protein>
<dbReference type="EMBL" id="LHQR01000069">
    <property type="protein sequence ID" value="KXG46669.1"/>
    <property type="molecule type" value="Genomic_DNA"/>
</dbReference>
<keyword evidence="2" id="KW-1185">Reference proteome</keyword>
<dbReference type="OMA" id="KDRTEID"/>
<sequence length="162" mass="18904">MGKDEWLIAFALITLLSARGFLAVSFFRNRESNGYLDYLIEPQWMHDNDAKGPLRDAMQRAARNLGFTEDCANEETAFFIPDQSRQLLFEEAEKQNIVLWDGPNLRVLAFSLERALERKLRRIHNKMQSTKWESDTNDALALLRTMDEVAAAYRRKYDEEVL</sequence>
<dbReference type="GeneID" id="63708538"/>
<reference evidence="1 2" key="1">
    <citation type="journal article" date="2016" name="BMC Genomics">
        <title>Genome sequencing and secondary metabolism of the postharvest pathogen Penicillium griseofulvum.</title>
        <authorList>
            <person name="Banani H."/>
            <person name="Marcet-Houben M."/>
            <person name="Ballester A.R."/>
            <person name="Abbruscato P."/>
            <person name="Gonzalez-Candelas L."/>
            <person name="Gabaldon T."/>
            <person name="Spadaro D."/>
        </authorList>
    </citation>
    <scope>NUCLEOTIDE SEQUENCE [LARGE SCALE GENOMIC DNA]</scope>
    <source>
        <strain evidence="1 2">PG3</strain>
    </source>
</reference>
<dbReference type="RefSeq" id="XP_040645205.1">
    <property type="nucleotide sequence ID" value="XM_040793238.1"/>
</dbReference>
<dbReference type="STRING" id="5078.A0A135LCH8"/>
<comment type="caution">
    <text evidence="1">The sequence shown here is derived from an EMBL/GenBank/DDBJ whole genome shotgun (WGS) entry which is preliminary data.</text>
</comment>
<dbReference type="AlphaFoldDB" id="A0A135LCH8"/>
<evidence type="ECO:0000313" key="1">
    <source>
        <dbReference type="EMBL" id="KXG46669.1"/>
    </source>
</evidence>
<name>A0A135LCH8_PENPA</name>
<accession>A0A135LCH8</accession>
<dbReference type="Proteomes" id="UP000070168">
    <property type="component" value="Unassembled WGS sequence"/>
</dbReference>
<evidence type="ECO:0000313" key="2">
    <source>
        <dbReference type="Proteomes" id="UP000070168"/>
    </source>
</evidence>
<gene>
    <name evidence="1" type="ORF">PGRI_055250</name>
</gene>
<proteinExistence type="predicted"/>
<organism evidence="1 2">
    <name type="scientific">Penicillium patulum</name>
    <name type="common">Penicillium griseofulvum</name>
    <dbReference type="NCBI Taxonomy" id="5078"/>
    <lineage>
        <taxon>Eukaryota</taxon>
        <taxon>Fungi</taxon>
        <taxon>Dikarya</taxon>
        <taxon>Ascomycota</taxon>
        <taxon>Pezizomycotina</taxon>
        <taxon>Eurotiomycetes</taxon>
        <taxon>Eurotiomycetidae</taxon>
        <taxon>Eurotiales</taxon>
        <taxon>Aspergillaceae</taxon>
        <taxon>Penicillium</taxon>
    </lineage>
</organism>